<feature type="non-terminal residue" evidence="1">
    <location>
        <position position="1"/>
    </location>
</feature>
<proteinExistence type="predicted"/>
<evidence type="ECO:0000313" key="2">
    <source>
        <dbReference type="Proteomes" id="UP000789702"/>
    </source>
</evidence>
<gene>
    <name evidence="1" type="ORF">DHETER_LOCUS2628</name>
</gene>
<comment type="caution">
    <text evidence="1">The sequence shown here is derived from an EMBL/GenBank/DDBJ whole genome shotgun (WGS) entry which is preliminary data.</text>
</comment>
<protein>
    <submittedName>
        <fullName evidence="1">13999_t:CDS:1</fullName>
    </submittedName>
</protein>
<sequence>RNISGEFIAGFPTSRLLFADTGTYFLPIIDFKILHLTVLSKSLALAFSRTIICPSRYAYD</sequence>
<reference evidence="1" key="1">
    <citation type="submission" date="2021-06" db="EMBL/GenBank/DDBJ databases">
        <authorList>
            <person name="Kallberg Y."/>
            <person name="Tangrot J."/>
            <person name="Rosling A."/>
        </authorList>
    </citation>
    <scope>NUCLEOTIDE SEQUENCE</scope>
    <source>
        <strain evidence="1">IL203A</strain>
    </source>
</reference>
<dbReference type="Proteomes" id="UP000789702">
    <property type="component" value="Unassembled WGS sequence"/>
</dbReference>
<evidence type="ECO:0000313" key="1">
    <source>
        <dbReference type="EMBL" id="CAG8492676.1"/>
    </source>
</evidence>
<dbReference type="EMBL" id="CAJVPU010001977">
    <property type="protein sequence ID" value="CAG8492676.1"/>
    <property type="molecule type" value="Genomic_DNA"/>
</dbReference>
<accession>A0ACA9KTM2</accession>
<keyword evidence="2" id="KW-1185">Reference proteome</keyword>
<name>A0ACA9KTM2_9GLOM</name>
<organism evidence="1 2">
    <name type="scientific">Dentiscutata heterogama</name>
    <dbReference type="NCBI Taxonomy" id="1316150"/>
    <lineage>
        <taxon>Eukaryota</taxon>
        <taxon>Fungi</taxon>
        <taxon>Fungi incertae sedis</taxon>
        <taxon>Mucoromycota</taxon>
        <taxon>Glomeromycotina</taxon>
        <taxon>Glomeromycetes</taxon>
        <taxon>Diversisporales</taxon>
        <taxon>Gigasporaceae</taxon>
        <taxon>Dentiscutata</taxon>
    </lineage>
</organism>